<evidence type="ECO:0000259" key="2">
    <source>
        <dbReference type="Pfam" id="PF03703"/>
    </source>
</evidence>
<dbReference type="Proteomes" id="UP001174210">
    <property type="component" value="Unassembled WGS sequence"/>
</dbReference>
<reference evidence="3" key="1">
    <citation type="submission" date="2023-03" db="EMBL/GenBank/DDBJ databases">
        <title>MT1 and MT2 Draft Genomes of Novel Species.</title>
        <authorList>
            <person name="Venkateswaran K."/>
        </authorList>
    </citation>
    <scope>NUCLEOTIDE SEQUENCE</scope>
    <source>
        <strain evidence="3">F6_8S_P_1A</strain>
    </source>
</reference>
<feature type="domain" description="YdbS-like PH" evidence="2">
    <location>
        <begin position="79"/>
        <end position="153"/>
    </location>
</feature>
<dbReference type="Pfam" id="PF03703">
    <property type="entry name" value="bPH_2"/>
    <property type="match status" value="1"/>
</dbReference>
<dbReference type="PANTHER" id="PTHR37938">
    <property type="entry name" value="BLL0215 PROTEIN"/>
    <property type="match status" value="1"/>
</dbReference>
<evidence type="ECO:0000313" key="4">
    <source>
        <dbReference type="Proteomes" id="UP001174210"/>
    </source>
</evidence>
<keyword evidence="1" id="KW-1133">Transmembrane helix</keyword>
<accession>A0ABT8J0G5</accession>
<comment type="caution">
    <text evidence="3">The sequence shown here is derived from an EMBL/GenBank/DDBJ whole genome shotgun (WGS) entry which is preliminary data.</text>
</comment>
<organism evidence="3 4">
    <name type="scientific">Leifsonia virtsii</name>
    <dbReference type="NCBI Taxonomy" id="3035915"/>
    <lineage>
        <taxon>Bacteria</taxon>
        <taxon>Bacillati</taxon>
        <taxon>Actinomycetota</taxon>
        <taxon>Actinomycetes</taxon>
        <taxon>Micrococcales</taxon>
        <taxon>Microbacteriaceae</taxon>
        <taxon>Leifsonia</taxon>
    </lineage>
</organism>
<sequence>MTSSMDGTAAQPAQPPERVIARLRSNARRLFWPSLVLIAAAGAVGYFAGQVEQVWEIVLLWSAAAAVVLLLFLLPLAAWLSRRYTITTRRLIIRHGFFVRVRQELLHSRGYDVRVRRTWLQSAFRSGDVLINSGLEHPVVLKDVPKADQVQRALSELMDHSQTVVAVRRQQSESVSDETTVWGAR</sequence>
<keyword evidence="1" id="KW-0812">Transmembrane</keyword>
<dbReference type="PANTHER" id="PTHR37938:SF1">
    <property type="entry name" value="BLL0215 PROTEIN"/>
    <property type="match status" value="1"/>
</dbReference>
<protein>
    <submittedName>
        <fullName evidence="3">PH domain-containing protein</fullName>
    </submittedName>
</protein>
<keyword evidence="1" id="KW-0472">Membrane</keyword>
<dbReference type="RefSeq" id="WP_301219723.1">
    <property type="nucleotide sequence ID" value="NZ_JAROCB010000004.1"/>
</dbReference>
<keyword evidence="4" id="KW-1185">Reference proteome</keyword>
<dbReference type="EMBL" id="JAROCB010000004">
    <property type="protein sequence ID" value="MDN4598378.1"/>
    <property type="molecule type" value="Genomic_DNA"/>
</dbReference>
<name>A0ABT8J0G5_9MICO</name>
<evidence type="ECO:0000256" key="1">
    <source>
        <dbReference type="SAM" id="Phobius"/>
    </source>
</evidence>
<evidence type="ECO:0000313" key="3">
    <source>
        <dbReference type="EMBL" id="MDN4598378.1"/>
    </source>
</evidence>
<proteinExistence type="predicted"/>
<dbReference type="InterPro" id="IPR005182">
    <property type="entry name" value="YdbS-like_PH"/>
</dbReference>
<gene>
    <name evidence="3" type="ORF">P5G59_14595</name>
</gene>
<feature type="transmembrane region" description="Helical" evidence="1">
    <location>
        <begin position="54"/>
        <end position="80"/>
    </location>
</feature>
<feature type="transmembrane region" description="Helical" evidence="1">
    <location>
        <begin position="30"/>
        <end position="48"/>
    </location>
</feature>